<dbReference type="Gene3D" id="2.130.10.10">
    <property type="entry name" value="YVTN repeat-like/Quinoprotein amine dehydrogenase"/>
    <property type="match status" value="3"/>
</dbReference>
<evidence type="ECO:0000313" key="6">
    <source>
        <dbReference type="Proteomes" id="UP000276103"/>
    </source>
</evidence>
<evidence type="ECO:0000313" key="5">
    <source>
        <dbReference type="EMBL" id="RUS93198.1"/>
    </source>
</evidence>
<dbReference type="Proteomes" id="UP000276103">
    <property type="component" value="Unassembled WGS sequence"/>
</dbReference>
<dbReference type="AlphaFoldDB" id="A0A3S5K2R3"/>
<dbReference type="InterPro" id="IPR019775">
    <property type="entry name" value="WD40_repeat_CS"/>
</dbReference>
<proteinExistence type="predicted"/>
<dbReference type="PROSITE" id="PS50082">
    <property type="entry name" value="WD_REPEATS_2"/>
    <property type="match status" value="6"/>
</dbReference>
<dbReference type="Pfam" id="PF24817">
    <property type="entry name" value="WD40_WDHD1_1st"/>
    <property type="match status" value="1"/>
</dbReference>
<evidence type="ECO:0000256" key="1">
    <source>
        <dbReference type="ARBA" id="ARBA00022574"/>
    </source>
</evidence>
<feature type="domain" description="WDHD1 first WD40" evidence="4">
    <location>
        <begin position="105"/>
        <end position="344"/>
    </location>
</feature>
<dbReference type="InterPro" id="IPR036322">
    <property type="entry name" value="WD40_repeat_dom_sf"/>
</dbReference>
<evidence type="ECO:0000259" key="4">
    <source>
        <dbReference type="Pfam" id="PF24817"/>
    </source>
</evidence>
<keyword evidence="2" id="KW-0677">Repeat</keyword>
<dbReference type="CDD" id="cd00200">
    <property type="entry name" value="WD40"/>
    <property type="match status" value="1"/>
</dbReference>
<feature type="repeat" description="WD" evidence="3">
    <location>
        <begin position="58"/>
        <end position="89"/>
    </location>
</feature>
<dbReference type="Pfam" id="PF00400">
    <property type="entry name" value="WD40"/>
    <property type="match status" value="1"/>
</dbReference>
<dbReference type="InterPro" id="IPR057646">
    <property type="entry name" value="WD40_WDHD1_1st"/>
</dbReference>
<dbReference type="SMART" id="SM00320">
    <property type="entry name" value="WD40"/>
    <property type="match status" value="7"/>
</dbReference>
<accession>A0A3S5K2R3</accession>
<dbReference type="InterPro" id="IPR001680">
    <property type="entry name" value="WD40_rpt"/>
</dbReference>
<sequence>MIRPQMILALMAAVALATSIGQEFYIHPAQAANEVIPNSPDSKPDSKSFANPRLLHTLRGHTGTVKSLAFSPNGKLLVSGGGQNEGIIYFWNLKNGKRVGTINRAHQASVDAVLISPDGKTLVSCGSDYKINFWNLKNLEFSRSFAEHTGQLLSLVASSDSKVLVSGGLDGIRLWDLPQQRPLSTLVRFDNAIYTLAISPDGQTLASGDSQGVVKLWNLSNGKLIQQLQAHSQIVTAVAFTPNGERLVTSSRDKTIKIWDVNNGVQVQTLTGHDNWVNAIAINPDGQTLASAGKDGIKLWDLNTGELKHTLDGHSDWVSAIAFSADGKMLASGGFDQKINIWQTQ</sequence>
<feature type="repeat" description="WD" evidence="3">
    <location>
        <begin position="103"/>
        <end position="144"/>
    </location>
</feature>
<evidence type="ECO:0000256" key="3">
    <source>
        <dbReference type="PROSITE-ProRule" id="PRU00221"/>
    </source>
</evidence>
<dbReference type="PRINTS" id="PR00320">
    <property type="entry name" value="GPROTEINBRPT"/>
</dbReference>
<keyword evidence="6" id="KW-1185">Reference proteome</keyword>
<dbReference type="PANTHER" id="PTHR19848">
    <property type="entry name" value="WD40 REPEAT PROTEIN"/>
    <property type="match status" value="1"/>
</dbReference>
<keyword evidence="1 3" id="KW-0853">WD repeat</keyword>
<organism evidence="5 6">
    <name type="scientific">Trichormus variabilis SAG 1403-4b</name>
    <dbReference type="NCBI Taxonomy" id="447716"/>
    <lineage>
        <taxon>Bacteria</taxon>
        <taxon>Bacillati</taxon>
        <taxon>Cyanobacteriota</taxon>
        <taxon>Cyanophyceae</taxon>
        <taxon>Nostocales</taxon>
        <taxon>Nostocaceae</taxon>
        <taxon>Trichormus</taxon>
    </lineage>
</organism>
<feature type="repeat" description="WD" evidence="3">
    <location>
        <begin position="186"/>
        <end position="227"/>
    </location>
</feature>
<evidence type="ECO:0000256" key="2">
    <source>
        <dbReference type="ARBA" id="ARBA00022737"/>
    </source>
</evidence>
<reference evidence="5 6" key="1">
    <citation type="journal article" date="2019" name="Genome Biol. Evol.">
        <title>Day and night: Metabolic profiles and evolutionary relationships of six axenic non-marine cyanobacteria.</title>
        <authorList>
            <person name="Will S.E."/>
            <person name="Henke P."/>
            <person name="Boedeker C."/>
            <person name="Huang S."/>
            <person name="Brinkmann H."/>
            <person name="Rohde M."/>
            <person name="Jarek M."/>
            <person name="Friedl T."/>
            <person name="Seufert S."/>
            <person name="Schumacher M."/>
            <person name="Overmann J."/>
            <person name="Neumann-Schaal M."/>
            <person name="Petersen J."/>
        </authorList>
    </citation>
    <scope>NUCLEOTIDE SEQUENCE [LARGE SCALE GENOMIC DNA]</scope>
    <source>
        <strain evidence="5 6">SAG 1403-4b</strain>
    </source>
</reference>
<dbReference type="EMBL" id="RSCM01000020">
    <property type="protein sequence ID" value="RUS93198.1"/>
    <property type="molecule type" value="Genomic_DNA"/>
</dbReference>
<feature type="repeat" description="WD" evidence="3">
    <location>
        <begin position="311"/>
        <end position="345"/>
    </location>
</feature>
<dbReference type="SUPFAM" id="SSF50978">
    <property type="entry name" value="WD40 repeat-like"/>
    <property type="match status" value="1"/>
</dbReference>
<dbReference type="PANTHER" id="PTHR19848:SF8">
    <property type="entry name" value="F-BOX AND WD REPEAT DOMAIN CONTAINING 7"/>
    <property type="match status" value="1"/>
</dbReference>
<dbReference type="PROSITE" id="PS00678">
    <property type="entry name" value="WD_REPEATS_1"/>
    <property type="match status" value="2"/>
</dbReference>
<name>A0A3S5K2R3_ANAVA</name>
<dbReference type="InterPro" id="IPR015943">
    <property type="entry name" value="WD40/YVTN_repeat-like_dom_sf"/>
</dbReference>
<dbReference type="InterPro" id="IPR020472">
    <property type="entry name" value="WD40_PAC1"/>
</dbReference>
<comment type="caution">
    <text evidence="5">The sequence shown here is derived from an EMBL/GenBank/DDBJ whole genome shotgun (WGS) entry which is preliminary data.</text>
</comment>
<gene>
    <name evidence="5" type="ORF">DSM107003_45140</name>
</gene>
<feature type="repeat" description="WD" evidence="3">
    <location>
        <begin position="228"/>
        <end position="269"/>
    </location>
</feature>
<dbReference type="PROSITE" id="PS50294">
    <property type="entry name" value="WD_REPEATS_REGION"/>
    <property type="match status" value="5"/>
</dbReference>
<protein>
    <recommendedName>
        <fullName evidence="4">WDHD1 first WD40 domain-containing protein</fullName>
    </recommendedName>
</protein>
<feature type="repeat" description="WD" evidence="3">
    <location>
        <begin position="270"/>
        <end position="310"/>
    </location>
</feature>